<evidence type="ECO:0000256" key="3">
    <source>
        <dbReference type="ARBA" id="ARBA00022475"/>
    </source>
</evidence>
<dbReference type="InterPro" id="IPR035906">
    <property type="entry name" value="MetI-like_sf"/>
</dbReference>
<evidence type="ECO:0000259" key="8">
    <source>
        <dbReference type="PROSITE" id="PS50928"/>
    </source>
</evidence>
<feature type="transmembrane region" description="Helical" evidence="7">
    <location>
        <begin position="12"/>
        <end position="34"/>
    </location>
</feature>
<feature type="transmembrane region" description="Helical" evidence="7">
    <location>
        <begin position="145"/>
        <end position="167"/>
    </location>
</feature>
<dbReference type="HOGENOM" id="CLU_016047_1_1_9"/>
<keyword evidence="5 7" id="KW-1133">Transmembrane helix</keyword>
<keyword evidence="6 7" id="KW-0472">Membrane</keyword>
<sequence>MKKKRKIPVSKIFVYFILAGIGFVYLYPVLYMIVNSFLSAGDLTDPSVTWIPTELCFDNFSTAFETLDFFKSFGMSMLMSLIPAVLQTAVTAVVAYGLARFHIPFKKVILVLILITFLLPTQVMLVPRYVLFDTYHLTDTIWAQFLPALFGQGLNSAIFIFVYYSYFVSYPVVLDEAAEIDGAGKWKIFLKVSLPMAKGAIILSMLFSFVFYWNETYLSNTLWGGKIQTLPLKLQSFTLQYEALYGKEAAGSISESVSLAGTLLSILPLLVMYLIFQRQFVESIESTGITGE</sequence>
<dbReference type="STRING" id="411463.EUBVEN_01814"/>
<dbReference type="SUPFAM" id="SSF161098">
    <property type="entry name" value="MetI-like"/>
    <property type="match status" value="1"/>
</dbReference>
<evidence type="ECO:0000256" key="5">
    <source>
        <dbReference type="ARBA" id="ARBA00022989"/>
    </source>
</evidence>
<reference evidence="9 10" key="1">
    <citation type="submission" date="2007-03" db="EMBL/GenBank/DDBJ databases">
        <authorList>
            <person name="Fulton L."/>
            <person name="Clifton S."/>
            <person name="Fulton B."/>
            <person name="Xu J."/>
            <person name="Minx P."/>
            <person name="Pepin K.H."/>
            <person name="Johnson M."/>
            <person name="Thiruvilangam P."/>
            <person name="Bhonagiri V."/>
            <person name="Nash W.E."/>
            <person name="Mardis E.R."/>
            <person name="Wilson R.K."/>
        </authorList>
    </citation>
    <scope>NUCLEOTIDE SEQUENCE [LARGE SCALE GENOMIC DNA]</scope>
    <source>
        <strain evidence="9 10">ATCC 27560</strain>
    </source>
</reference>
<dbReference type="GO" id="GO:0005886">
    <property type="term" value="C:plasma membrane"/>
    <property type="evidence" value="ECO:0007669"/>
    <property type="project" value="UniProtKB-SubCell"/>
</dbReference>
<dbReference type="InterPro" id="IPR000515">
    <property type="entry name" value="MetI-like"/>
</dbReference>
<dbReference type="GO" id="GO:0055085">
    <property type="term" value="P:transmembrane transport"/>
    <property type="evidence" value="ECO:0007669"/>
    <property type="project" value="InterPro"/>
</dbReference>
<dbReference type="Proteomes" id="UP000006000">
    <property type="component" value="Unassembled WGS sequence"/>
</dbReference>
<dbReference type="AlphaFoldDB" id="A5Z7X4"/>
<feature type="transmembrane region" description="Helical" evidence="7">
    <location>
        <begin position="108"/>
        <end position="125"/>
    </location>
</feature>
<comment type="similarity">
    <text evidence="7">Belongs to the binding-protein-dependent transport system permease family.</text>
</comment>
<dbReference type="PANTHER" id="PTHR43744">
    <property type="entry name" value="ABC TRANSPORTER PERMEASE PROTEIN MG189-RELATED-RELATED"/>
    <property type="match status" value="1"/>
</dbReference>
<protein>
    <submittedName>
        <fullName evidence="9">ABC transporter, permease protein</fullName>
    </submittedName>
</protein>
<dbReference type="PROSITE" id="PS50928">
    <property type="entry name" value="ABC_TM1"/>
    <property type="match status" value="1"/>
</dbReference>
<keyword evidence="2 7" id="KW-0813">Transport</keyword>
<evidence type="ECO:0000256" key="7">
    <source>
        <dbReference type="RuleBase" id="RU363032"/>
    </source>
</evidence>
<keyword evidence="3" id="KW-1003">Cell membrane</keyword>
<dbReference type="Gene3D" id="1.10.3720.10">
    <property type="entry name" value="MetI-like"/>
    <property type="match status" value="1"/>
</dbReference>
<dbReference type="Pfam" id="PF00528">
    <property type="entry name" value="BPD_transp_1"/>
    <property type="match status" value="1"/>
</dbReference>
<dbReference type="RefSeq" id="WP_005363339.1">
    <property type="nucleotide sequence ID" value="NZ_DS264285.1"/>
</dbReference>
<comment type="subcellular location">
    <subcellularLocation>
        <location evidence="1 7">Cell membrane</location>
        <topology evidence="1 7">Multi-pass membrane protein</topology>
    </subcellularLocation>
</comment>
<dbReference type="eggNOG" id="COG0395">
    <property type="taxonomic scope" value="Bacteria"/>
</dbReference>
<dbReference type="PANTHER" id="PTHR43744:SF12">
    <property type="entry name" value="ABC TRANSPORTER PERMEASE PROTEIN MG189-RELATED"/>
    <property type="match status" value="1"/>
</dbReference>
<organism evidence="9 10">
    <name type="scientific">Eubacterium ventriosum ATCC 27560</name>
    <dbReference type="NCBI Taxonomy" id="411463"/>
    <lineage>
        <taxon>Bacteria</taxon>
        <taxon>Bacillati</taxon>
        <taxon>Bacillota</taxon>
        <taxon>Clostridia</taxon>
        <taxon>Eubacteriales</taxon>
        <taxon>Eubacteriaceae</taxon>
        <taxon>Eubacterium</taxon>
    </lineage>
</organism>
<gene>
    <name evidence="9" type="ORF">EUBVEN_01814</name>
</gene>
<feature type="transmembrane region" description="Helical" evidence="7">
    <location>
        <begin position="73"/>
        <end position="96"/>
    </location>
</feature>
<reference evidence="9 10" key="2">
    <citation type="submission" date="2007-04" db="EMBL/GenBank/DDBJ databases">
        <title>Draft genome sequence of Eubacterium ventriosum (ATCC 27560).</title>
        <authorList>
            <person name="Sudarsanam P."/>
            <person name="Ley R."/>
            <person name="Guruge J."/>
            <person name="Turnbaugh P.J."/>
            <person name="Mahowald M."/>
            <person name="Liep D."/>
            <person name="Gordon J."/>
        </authorList>
    </citation>
    <scope>NUCLEOTIDE SEQUENCE [LARGE SCALE GENOMIC DNA]</scope>
    <source>
        <strain evidence="9 10">ATCC 27560</strain>
    </source>
</reference>
<feature type="transmembrane region" description="Helical" evidence="7">
    <location>
        <begin position="257"/>
        <end position="276"/>
    </location>
</feature>
<proteinExistence type="inferred from homology"/>
<evidence type="ECO:0000256" key="2">
    <source>
        <dbReference type="ARBA" id="ARBA00022448"/>
    </source>
</evidence>
<feature type="transmembrane region" description="Helical" evidence="7">
    <location>
        <begin position="188"/>
        <end position="213"/>
    </location>
</feature>
<keyword evidence="4 7" id="KW-0812">Transmembrane</keyword>
<feature type="domain" description="ABC transmembrane type-1" evidence="8">
    <location>
        <begin position="73"/>
        <end position="276"/>
    </location>
</feature>
<name>A5Z7X4_9FIRM</name>
<accession>A5Z7X4</accession>
<dbReference type="EMBL" id="AAVL02000035">
    <property type="protein sequence ID" value="EDM51031.1"/>
    <property type="molecule type" value="Genomic_DNA"/>
</dbReference>
<evidence type="ECO:0000256" key="1">
    <source>
        <dbReference type="ARBA" id="ARBA00004651"/>
    </source>
</evidence>
<evidence type="ECO:0000256" key="4">
    <source>
        <dbReference type="ARBA" id="ARBA00022692"/>
    </source>
</evidence>
<comment type="caution">
    <text evidence="9">The sequence shown here is derived from an EMBL/GenBank/DDBJ whole genome shotgun (WGS) entry which is preliminary data.</text>
</comment>
<evidence type="ECO:0000313" key="10">
    <source>
        <dbReference type="Proteomes" id="UP000006000"/>
    </source>
</evidence>
<dbReference type="OrthoDB" id="9794684at2"/>
<evidence type="ECO:0000256" key="6">
    <source>
        <dbReference type="ARBA" id="ARBA00023136"/>
    </source>
</evidence>
<evidence type="ECO:0000313" key="9">
    <source>
        <dbReference type="EMBL" id="EDM51031.1"/>
    </source>
</evidence>
<dbReference type="CDD" id="cd06261">
    <property type="entry name" value="TM_PBP2"/>
    <property type="match status" value="1"/>
</dbReference>